<reference evidence="6" key="1">
    <citation type="submission" date="2019-07" db="EMBL/GenBank/DDBJ databases">
        <authorList>
            <person name="Dittberner H."/>
        </authorList>
    </citation>
    <scope>NUCLEOTIDE SEQUENCE [LARGE SCALE GENOMIC DNA]</scope>
</reference>
<dbReference type="GO" id="GO:0005634">
    <property type="term" value="C:nucleus"/>
    <property type="evidence" value="ECO:0007669"/>
    <property type="project" value="UniProtKB-SubCell"/>
</dbReference>
<keyword evidence="4" id="KW-0804">Transcription</keyword>
<evidence type="ECO:0000256" key="4">
    <source>
        <dbReference type="ARBA" id="ARBA00023163"/>
    </source>
</evidence>
<dbReference type="GO" id="GO:0003677">
    <property type="term" value="F:DNA binding"/>
    <property type="evidence" value="ECO:0007669"/>
    <property type="project" value="UniProtKB-KW"/>
</dbReference>
<keyword evidence="7" id="KW-1185">Reference proteome</keyword>
<name>A0A565B9Y0_9BRAS</name>
<comment type="caution">
    <text evidence="6">The sequence shown here is derived from an EMBL/GenBank/DDBJ whole genome shotgun (WGS) entry which is preliminary data.</text>
</comment>
<accession>A0A565B9Y0</accession>
<organism evidence="6 7">
    <name type="scientific">Arabis nemorensis</name>
    <dbReference type="NCBI Taxonomy" id="586526"/>
    <lineage>
        <taxon>Eukaryota</taxon>
        <taxon>Viridiplantae</taxon>
        <taxon>Streptophyta</taxon>
        <taxon>Embryophyta</taxon>
        <taxon>Tracheophyta</taxon>
        <taxon>Spermatophyta</taxon>
        <taxon>Magnoliopsida</taxon>
        <taxon>eudicotyledons</taxon>
        <taxon>Gunneridae</taxon>
        <taxon>Pentapetalae</taxon>
        <taxon>rosids</taxon>
        <taxon>malvids</taxon>
        <taxon>Brassicales</taxon>
        <taxon>Brassicaceae</taxon>
        <taxon>Arabideae</taxon>
        <taxon>Arabis</taxon>
    </lineage>
</organism>
<evidence type="ECO:0000313" key="7">
    <source>
        <dbReference type="Proteomes" id="UP000489600"/>
    </source>
</evidence>
<evidence type="ECO:0000256" key="2">
    <source>
        <dbReference type="ARBA" id="ARBA00023015"/>
    </source>
</evidence>
<proteinExistence type="predicted"/>
<dbReference type="AlphaFoldDB" id="A0A565B9Y0"/>
<gene>
    <name evidence="6" type="ORF">ANE_LOCUS8903</name>
</gene>
<keyword evidence="2" id="KW-0805">Transcription regulation</keyword>
<dbReference type="Proteomes" id="UP000489600">
    <property type="component" value="Unassembled WGS sequence"/>
</dbReference>
<dbReference type="InterPro" id="IPR051442">
    <property type="entry name" value="B3_domain"/>
</dbReference>
<evidence type="ECO:0000256" key="3">
    <source>
        <dbReference type="ARBA" id="ARBA00023125"/>
    </source>
</evidence>
<sequence>MALKPDLGLSQYDLWTIKKTLAAGDLVGSVTLSKDEMEWYIIPKMERSGIHSITKTTLLGGPFVTVENIASNEGPRLVRLILSHGQGPPHYGSYSFMMGWPDIVTSKKLKARDTIGLCWDRWAGRFKFMVIDIA</sequence>
<evidence type="ECO:0000256" key="5">
    <source>
        <dbReference type="ARBA" id="ARBA00023242"/>
    </source>
</evidence>
<dbReference type="InterPro" id="IPR015300">
    <property type="entry name" value="DNA-bd_pseudobarrel_sf"/>
</dbReference>
<evidence type="ECO:0000313" key="6">
    <source>
        <dbReference type="EMBL" id="VVA98458.1"/>
    </source>
</evidence>
<dbReference type="EMBL" id="CABITT030000003">
    <property type="protein sequence ID" value="VVA98458.1"/>
    <property type="molecule type" value="Genomic_DNA"/>
</dbReference>
<dbReference type="PANTHER" id="PTHR34269">
    <property type="entry name" value="TRANSCRIPTION FACTOR B3-DOMAIN FAMILY-RELATED"/>
    <property type="match status" value="1"/>
</dbReference>
<protein>
    <recommendedName>
        <fullName evidence="8">TF-B3 domain-containing protein</fullName>
    </recommendedName>
</protein>
<comment type="subcellular location">
    <subcellularLocation>
        <location evidence="1">Nucleus</location>
    </subcellularLocation>
</comment>
<dbReference type="PANTHER" id="PTHR34269:SF17">
    <property type="entry name" value="B3 DOMAIN PROTEIN"/>
    <property type="match status" value="1"/>
</dbReference>
<evidence type="ECO:0000256" key="1">
    <source>
        <dbReference type="ARBA" id="ARBA00004123"/>
    </source>
</evidence>
<keyword evidence="5" id="KW-0539">Nucleus</keyword>
<dbReference type="SUPFAM" id="SSF101936">
    <property type="entry name" value="DNA-binding pseudobarrel domain"/>
    <property type="match status" value="1"/>
</dbReference>
<keyword evidence="3" id="KW-0238">DNA-binding</keyword>
<evidence type="ECO:0008006" key="8">
    <source>
        <dbReference type="Google" id="ProtNLM"/>
    </source>
</evidence>